<dbReference type="GO" id="GO:0045746">
    <property type="term" value="P:negative regulation of Notch signaling pathway"/>
    <property type="evidence" value="ECO:0007669"/>
    <property type="project" value="InterPro"/>
</dbReference>
<organism evidence="9 10">
    <name type="scientific">Daphnia galeata</name>
    <dbReference type="NCBI Taxonomy" id="27404"/>
    <lineage>
        <taxon>Eukaryota</taxon>
        <taxon>Metazoa</taxon>
        <taxon>Ecdysozoa</taxon>
        <taxon>Arthropoda</taxon>
        <taxon>Crustacea</taxon>
        <taxon>Branchiopoda</taxon>
        <taxon>Diplostraca</taxon>
        <taxon>Cladocera</taxon>
        <taxon>Anomopoda</taxon>
        <taxon>Daphniidae</taxon>
        <taxon>Daphnia</taxon>
    </lineage>
</organism>
<evidence type="ECO:0000259" key="8">
    <source>
        <dbReference type="PROSITE" id="PS51457"/>
    </source>
</evidence>
<keyword evidence="2" id="KW-0678">Repressor</keyword>
<dbReference type="Gene3D" id="1.10.10.2590">
    <property type="entry name" value="BEN domain"/>
    <property type="match status" value="1"/>
</dbReference>
<evidence type="ECO:0000256" key="4">
    <source>
        <dbReference type="ARBA" id="ARBA00023163"/>
    </source>
</evidence>
<feature type="region of interest" description="Disordered" evidence="7">
    <location>
        <begin position="402"/>
        <end position="421"/>
    </location>
</feature>
<protein>
    <recommendedName>
        <fullName evidence="8">BEN domain-containing protein</fullName>
    </recommendedName>
</protein>
<keyword evidence="5" id="KW-0539">Nucleus</keyword>
<keyword evidence="6" id="KW-0175">Coiled coil</keyword>
<keyword evidence="10" id="KW-1185">Reference proteome</keyword>
<dbReference type="PROSITE" id="PS51457">
    <property type="entry name" value="BEN"/>
    <property type="match status" value="1"/>
</dbReference>
<dbReference type="Proteomes" id="UP000789390">
    <property type="component" value="Unassembled WGS sequence"/>
</dbReference>
<comment type="caution">
    <text evidence="9">The sequence shown here is derived from an EMBL/GenBank/DDBJ whole genome shotgun (WGS) entry which is preliminary data.</text>
</comment>
<evidence type="ECO:0000256" key="3">
    <source>
        <dbReference type="ARBA" id="ARBA00023015"/>
    </source>
</evidence>
<feature type="compositionally biased region" description="Acidic residues" evidence="7">
    <location>
        <begin position="160"/>
        <end position="176"/>
    </location>
</feature>
<keyword evidence="3" id="KW-0805">Transcription regulation</keyword>
<dbReference type="AlphaFoldDB" id="A0A8J2S3W7"/>
<sequence>MDSIAIPKTFVSLSKLEDKIRVIKDFISEKTDVAFKWPKHSVLGEDSSMQSELKAGTVLSFSEDKRLLEITRDAMLKTKTKSARSKKILKSSTPKSQVVPKAIVSVPCARKSLPPVFGNTSNLGLMQQSKRKTTEANPAKSKEPTADEESELGVRPLESSESEESSENSGIEEEDWLAASPPRPSRKKSWFRTNYVYVADSIEGVPQIWCSMLMETDLTPPVSRCNTPSSFRTTNRREKINKVSNDLASLNDEESSVDNINYHNDENSQEAQILEHSNSLQELAEQNTFYKEQMNQSLIDYESMKAEYEVKLNEKDELIKSLRENNPLVLAQTLRESVLLLDTALANLPSNSHYNTMIDPSSLRLAISYGKSGTTKREMGKMVGTLMEALWDKAFMASHSLSGRKAPSDKSDPIKKNLPAKPAIPADARDAIIQFTMKFRESKHNMRIPATMVNPLISQKLLTEHTSVKKTLDNDESVDDLDGE</sequence>
<dbReference type="GO" id="GO:0045666">
    <property type="term" value="P:positive regulation of neuron differentiation"/>
    <property type="evidence" value="ECO:0007669"/>
    <property type="project" value="InterPro"/>
</dbReference>
<proteinExistence type="predicted"/>
<evidence type="ECO:0000256" key="5">
    <source>
        <dbReference type="ARBA" id="ARBA00023242"/>
    </source>
</evidence>
<feature type="compositionally biased region" description="Basic and acidic residues" evidence="7">
    <location>
        <begin position="406"/>
        <end position="415"/>
    </location>
</feature>
<evidence type="ECO:0000256" key="7">
    <source>
        <dbReference type="SAM" id="MobiDB-lite"/>
    </source>
</evidence>
<feature type="domain" description="BEN" evidence="8">
    <location>
        <begin position="335"/>
        <end position="468"/>
    </location>
</feature>
<dbReference type="EMBL" id="CAKKLH010000334">
    <property type="protein sequence ID" value="CAH0112909.1"/>
    <property type="molecule type" value="Genomic_DNA"/>
</dbReference>
<dbReference type="InterPro" id="IPR037496">
    <property type="entry name" value="BEND6-like"/>
</dbReference>
<gene>
    <name evidence="9" type="ORF">DGAL_LOCUS16708</name>
</gene>
<dbReference type="GO" id="GO:0003714">
    <property type="term" value="F:transcription corepressor activity"/>
    <property type="evidence" value="ECO:0007669"/>
    <property type="project" value="InterPro"/>
</dbReference>
<keyword evidence="4" id="KW-0804">Transcription</keyword>
<evidence type="ECO:0000313" key="10">
    <source>
        <dbReference type="Proteomes" id="UP000789390"/>
    </source>
</evidence>
<dbReference type="InterPro" id="IPR018379">
    <property type="entry name" value="BEN_domain"/>
</dbReference>
<dbReference type="GO" id="GO:0003677">
    <property type="term" value="F:DNA binding"/>
    <property type="evidence" value="ECO:0007669"/>
    <property type="project" value="InterPro"/>
</dbReference>
<accession>A0A8J2S3W7</accession>
<dbReference type="GO" id="GO:0005634">
    <property type="term" value="C:nucleus"/>
    <property type="evidence" value="ECO:0007669"/>
    <property type="project" value="UniProtKB-SubCell"/>
</dbReference>
<feature type="compositionally biased region" description="Polar residues" evidence="7">
    <location>
        <begin position="118"/>
        <end position="128"/>
    </location>
</feature>
<feature type="coiled-coil region" evidence="6">
    <location>
        <begin position="291"/>
        <end position="325"/>
    </location>
</feature>
<name>A0A8J2S3W7_9CRUS</name>
<evidence type="ECO:0000256" key="6">
    <source>
        <dbReference type="SAM" id="Coils"/>
    </source>
</evidence>
<dbReference type="OrthoDB" id="10357581at2759"/>
<evidence type="ECO:0000256" key="1">
    <source>
        <dbReference type="ARBA" id="ARBA00004123"/>
    </source>
</evidence>
<reference evidence="9" key="1">
    <citation type="submission" date="2021-11" db="EMBL/GenBank/DDBJ databases">
        <authorList>
            <person name="Schell T."/>
        </authorList>
    </citation>
    <scope>NUCLEOTIDE SEQUENCE</scope>
    <source>
        <strain evidence="9">M5</strain>
    </source>
</reference>
<evidence type="ECO:0000313" key="9">
    <source>
        <dbReference type="EMBL" id="CAH0112909.1"/>
    </source>
</evidence>
<feature type="region of interest" description="Disordered" evidence="7">
    <location>
        <begin position="117"/>
        <end position="187"/>
    </location>
</feature>
<dbReference type="PANTHER" id="PTHR35346:SF1">
    <property type="entry name" value="BEN DOMAIN-CONTAINING PROTEIN 6"/>
    <property type="match status" value="1"/>
</dbReference>
<evidence type="ECO:0000256" key="2">
    <source>
        <dbReference type="ARBA" id="ARBA00022491"/>
    </source>
</evidence>
<comment type="subcellular location">
    <subcellularLocation>
        <location evidence="1">Nucleus</location>
    </subcellularLocation>
</comment>
<dbReference type="PANTHER" id="PTHR35346">
    <property type="entry name" value="BEN DOMAIN-CONTAINING PROTEIN 6"/>
    <property type="match status" value="1"/>
</dbReference>